<evidence type="ECO:0000259" key="2">
    <source>
        <dbReference type="Pfam" id="PF13116"/>
    </source>
</evidence>
<proteinExistence type="predicted"/>
<protein>
    <recommendedName>
        <fullName evidence="2">YhdP central domain-containing protein</fullName>
    </recommendedName>
</protein>
<evidence type="ECO:0000313" key="3">
    <source>
        <dbReference type="EMBL" id="NEY88937.1"/>
    </source>
</evidence>
<keyword evidence="4" id="KW-1185">Reference proteome</keyword>
<reference evidence="3 4" key="1">
    <citation type="submission" date="2020-02" db="EMBL/GenBank/DDBJ databases">
        <authorList>
            <person name="Chen W.-M."/>
        </authorList>
    </citation>
    <scope>NUCLEOTIDE SEQUENCE [LARGE SCALE GENOMIC DNA]</scope>
    <source>
        <strain evidence="3 4">KMS-5</strain>
    </source>
</reference>
<accession>A0A6M0QNH1</accession>
<feature type="transmembrane region" description="Helical" evidence="1">
    <location>
        <begin position="45"/>
        <end position="64"/>
    </location>
</feature>
<organism evidence="3 4">
    <name type="scientific">Tabrizicola oligotrophica</name>
    <dbReference type="NCBI Taxonomy" id="2710650"/>
    <lineage>
        <taxon>Bacteria</taxon>
        <taxon>Pseudomonadati</taxon>
        <taxon>Pseudomonadota</taxon>
        <taxon>Alphaproteobacteria</taxon>
        <taxon>Rhodobacterales</taxon>
        <taxon>Paracoccaceae</taxon>
        <taxon>Tabrizicola</taxon>
    </lineage>
</organism>
<sequence length="1138" mass="119127">MDGGATEGEPAAGGAAELAAVAQTAEPSRAGDAGRRRRSRTGLRWRLLFLALALGLILGGYSLIGRSIPLPVWMVAEVEARLNRALAPSLPDAALALGAVDLTLDEDYVPRLRLEDVRVLKAGGEALLTLPEVRLALQGRALLQGEARVASLRITGARVAMTRDSAGRVDFAMGDGGFSPQVNRFADLFDLADRALAAPGLVGLTRIEAEALTLRLTDKRSGRVFELGDGRLRVENRADALAAELAVSIQGSAAQPGRAVMQLVSEKGASKARLSVEFNDIAAADLAVQAPFMAPLASLEAPISGRLAVGLTDRGVEALEGALEIGKGALRPTEAAQPVVFDRASLAMAYQPDSGEMRLTRFEVESPTLRASSTGQAFLIGADGARITGPLSGALPAAFVSQISFDDVRIDPEGMFEAPVHFSSGALDARLRLDPFQVEIGQLALAEEGRRLVLKGRVGADAKGWAASLDLTLNEIAHDKLVALWPKKLLARTRDWIGRNILQGTLQDIKAALRIAPGAEPRLHLSYTFDKADVRFLATLPPVQGGKGYSTIEGLTYTMVMTKGQVTAPQGGAIDVAGSVFAVPDVTAKPARAEIRLSTRSSLTATLSLLNLPPFNFMTKADRPVDLGEGRAEVETRLTLPLQKKVALADVNYDVKGRVLDFRSDKLVAGREIVAEALDVTATPHGLEITGKGHLGAVPFDVTFAQGFGPDQKGRSTIRGDVMLSQVAAEEFGLGLPAGMVSGQGRAAVEIDLQKGEPGELRLTSDLQGIGLTLPEVGWTKGRDAKGRLEAEVTLGAVPAVHRLALEAAGLKATGKVALRAGGGLDVARFDRVTLKDWLDATVEFTGRGPGEPVAIGVTGGEVDIRSIPSAEERGSSASGQGSGPLTLALDRLVVTSTIALTDFRGRFGLSGGFSGDFTAAMNGGPAVNGTVVPSRHGTAVRLQSQDGGATIAAAGLFASARGGDLDMTLTPRETPGHYDGRLTIANVRVRNANVLAELLNAISVVGLLEQLNGQGLVFNAVEGDFLLTPDFVDLRRGSATGASLGVSMAGLYTSATGQLAMQGVISPVYLLNGIGAILTKRGEGVFGFNYTLEGTADTPEVGVNPLSILTPGMFRELFRPGTPREGGPVPKPKQGRD</sequence>
<keyword evidence="1" id="KW-0812">Transmembrane</keyword>
<comment type="caution">
    <text evidence="3">The sequence shown here is derived from an EMBL/GenBank/DDBJ whole genome shotgun (WGS) entry which is preliminary data.</text>
</comment>
<evidence type="ECO:0000256" key="1">
    <source>
        <dbReference type="SAM" id="Phobius"/>
    </source>
</evidence>
<gene>
    <name evidence="3" type="ORF">G4Z14_01375</name>
</gene>
<keyword evidence="1" id="KW-0472">Membrane</keyword>
<name>A0A6M0QNH1_9RHOB</name>
<dbReference type="Proteomes" id="UP000477782">
    <property type="component" value="Unassembled WGS sequence"/>
</dbReference>
<dbReference type="Pfam" id="PF13116">
    <property type="entry name" value="YhdP"/>
    <property type="match status" value="1"/>
</dbReference>
<dbReference type="RefSeq" id="WP_164622963.1">
    <property type="nucleotide sequence ID" value="NZ_JAAIVJ010000001.1"/>
</dbReference>
<dbReference type="EMBL" id="JAAIVJ010000001">
    <property type="protein sequence ID" value="NEY88937.1"/>
    <property type="molecule type" value="Genomic_DNA"/>
</dbReference>
<keyword evidence="1" id="KW-1133">Transmembrane helix</keyword>
<evidence type="ECO:0000313" key="4">
    <source>
        <dbReference type="Proteomes" id="UP000477782"/>
    </source>
</evidence>
<dbReference type="InterPro" id="IPR025263">
    <property type="entry name" value="YhdP_central"/>
</dbReference>
<feature type="domain" description="YhdP central" evidence="2">
    <location>
        <begin position="402"/>
        <end position="793"/>
    </location>
</feature>
<dbReference type="AlphaFoldDB" id="A0A6M0QNH1"/>